<keyword evidence="12" id="KW-1185">Reference proteome</keyword>
<feature type="domain" description="Tim44-like" evidence="10">
    <location>
        <begin position="146"/>
        <end position="294"/>
    </location>
</feature>
<organism evidence="11 12">
    <name type="scientific">Lottia gigantea</name>
    <name type="common">Giant owl limpet</name>
    <dbReference type="NCBI Taxonomy" id="225164"/>
    <lineage>
        <taxon>Eukaryota</taxon>
        <taxon>Metazoa</taxon>
        <taxon>Spiralia</taxon>
        <taxon>Lophotrochozoa</taxon>
        <taxon>Mollusca</taxon>
        <taxon>Gastropoda</taxon>
        <taxon>Patellogastropoda</taxon>
        <taxon>Lottioidea</taxon>
        <taxon>Lottiidae</taxon>
        <taxon>Lottia</taxon>
    </lineage>
</organism>
<dbReference type="CTD" id="20238157"/>
<dbReference type="GO" id="GO:0005739">
    <property type="term" value="C:mitochondrion"/>
    <property type="evidence" value="ECO:0007669"/>
    <property type="project" value="UniProtKB-SubCell"/>
</dbReference>
<evidence type="ECO:0000256" key="8">
    <source>
        <dbReference type="ARBA" id="ARBA00043031"/>
    </source>
</evidence>
<feature type="compositionally biased region" description="Acidic residues" evidence="9">
    <location>
        <begin position="314"/>
        <end position="327"/>
    </location>
</feature>
<dbReference type="RefSeq" id="XP_009052768.1">
    <property type="nucleotide sequence ID" value="XM_009054520.1"/>
</dbReference>
<dbReference type="Pfam" id="PF04280">
    <property type="entry name" value="Tim44"/>
    <property type="match status" value="1"/>
</dbReference>
<dbReference type="SMART" id="SM00978">
    <property type="entry name" value="Tim44"/>
    <property type="match status" value="1"/>
</dbReference>
<evidence type="ECO:0000256" key="1">
    <source>
        <dbReference type="ARBA" id="ARBA00004173"/>
    </source>
</evidence>
<dbReference type="AlphaFoldDB" id="V3ZY08"/>
<dbReference type="OMA" id="HTHMAAK"/>
<keyword evidence="3" id="KW-0689">Ribosomal protein</keyword>
<dbReference type="HOGENOM" id="CLU_038409_1_1_1"/>
<dbReference type="GeneID" id="20238157"/>
<evidence type="ECO:0000256" key="7">
    <source>
        <dbReference type="ARBA" id="ARBA00039448"/>
    </source>
</evidence>
<dbReference type="PANTHER" id="PTHR28554:SF1">
    <property type="entry name" value="LARGE RIBOSOMAL SUBUNIT PROTEIN ML45"/>
    <property type="match status" value="1"/>
</dbReference>
<keyword evidence="4" id="KW-0496">Mitochondrion</keyword>
<evidence type="ECO:0000256" key="3">
    <source>
        <dbReference type="ARBA" id="ARBA00022980"/>
    </source>
</evidence>
<evidence type="ECO:0000256" key="6">
    <source>
        <dbReference type="ARBA" id="ARBA00038073"/>
    </source>
</evidence>
<comment type="subcellular location">
    <subcellularLocation>
        <location evidence="1">Mitochondrion</location>
    </subcellularLocation>
</comment>
<keyword evidence="5" id="KW-0687">Ribonucleoprotein</keyword>
<accession>V3ZY08</accession>
<dbReference type="GO" id="GO:0005840">
    <property type="term" value="C:ribosome"/>
    <property type="evidence" value="ECO:0007669"/>
    <property type="project" value="UniProtKB-KW"/>
</dbReference>
<dbReference type="OrthoDB" id="19619at2759"/>
<sequence>MALSMLRFTRVKLVTQVTQKGELPWVLPLLKNVPKINENQQAGYPTGKHYNPLYRRERREKMFTEINDSGMPSEKEMKNMPYDELRKIQKKFGIKKVNPYDKNISMTCTLEVVEKYKPPEGDGKSSLLSAQRAKDELNDVKGKSQSLLAVRKIKKYEEFDSKSFASFAQEIYIQAYSLLQDVKHNKKRLLELVTEKAYPEITTGLLYKTLHWEFMETVQPPKVVLVRVMEIPQFGEFAQITVRFHTKQKLALYDRFGRLMFGSDELTKDVLEYIVFEKHIVNLYGLWRIHGKIPLEMEDSNFPIVNTGKKPAEDVLEEESELEESTT</sequence>
<dbReference type="Proteomes" id="UP000030746">
    <property type="component" value="Unassembled WGS sequence"/>
</dbReference>
<dbReference type="GO" id="GO:1990904">
    <property type="term" value="C:ribonucleoprotein complex"/>
    <property type="evidence" value="ECO:0007669"/>
    <property type="project" value="UniProtKB-KW"/>
</dbReference>
<evidence type="ECO:0000313" key="12">
    <source>
        <dbReference type="Proteomes" id="UP000030746"/>
    </source>
</evidence>
<dbReference type="STRING" id="225164.V3ZY08"/>
<gene>
    <name evidence="11" type="ORF">LOTGIDRAFT_159809</name>
</gene>
<dbReference type="Gene3D" id="3.10.450.240">
    <property type="match status" value="1"/>
</dbReference>
<dbReference type="InterPro" id="IPR051975">
    <property type="entry name" value="mtLSU_mL45"/>
</dbReference>
<evidence type="ECO:0000259" key="10">
    <source>
        <dbReference type="SMART" id="SM00978"/>
    </source>
</evidence>
<comment type="similarity">
    <text evidence="6">Belongs to the mitochondrion-specific ribosomal protein mL45 family.</text>
</comment>
<dbReference type="InterPro" id="IPR032710">
    <property type="entry name" value="NTF2-like_dom_sf"/>
</dbReference>
<reference evidence="11 12" key="1">
    <citation type="journal article" date="2013" name="Nature">
        <title>Insights into bilaterian evolution from three spiralian genomes.</title>
        <authorList>
            <person name="Simakov O."/>
            <person name="Marletaz F."/>
            <person name="Cho S.J."/>
            <person name="Edsinger-Gonzales E."/>
            <person name="Havlak P."/>
            <person name="Hellsten U."/>
            <person name="Kuo D.H."/>
            <person name="Larsson T."/>
            <person name="Lv J."/>
            <person name="Arendt D."/>
            <person name="Savage R."/>
            <person name="Osoegawa K."/>
            <person name="de Jong P."/>
            <person name="Grimwood J."/>
            <person name="Chapman J.A."/>
            <person name="Shapiro H."/>
            <person name="Aerts A."/>
            <person name="Otillar R.P."/>
            <person name="Terry A.Y."/>
            <person name="Boore J.L."/>
            <person name="Grigoriev I.V."/>
            <person name="Lindberg D.R."/>
            <person name="Seaver E.C."/>
            <person name="Weisblat D.A."/>
            <person name="Putnam N.H."/>
            <person name="Rokhsar D.S."/>
        </authorList>
    </citation>
    <scope>NUCLEOTIDE SEQUENCE [LARGE SCALE GENOMIC DNA]</scope>
</reference>
<evidence type="ECO:0000256" key="2">
    <source>
        <dbReference type="ARBA" id="ARBA00022946"/>
    </source>
</evidence>
<name>V3ZY08_LOTGI</name>
<proteinExistence type="inferred from homology"/>
<feature type="region of interest" description="Disordered" evidence="9">
    <location>
        <begin position="308"/>
        <end position="327"/>
    </location>
</feature>
<dbReference type="InterPro" id="IPR007379">
    <property type="entry name" value="Tim44-like_dom"/>
</dbReference>
<evidence type="ECO:0000313" key="11">
    <source>
        <dbReference type="EMBL" id="ESO96403.1"/>
    </source>
</evidence>
<dbReference type="PANTHER" id="PTHR28554">
    <property type="entry name" value="39S RIBOSOMAL PROTEIN L45, MITOCHONDRIAL"/>
    <property type="match status" value="1"/>
</dbReference>
<dbReference type="KEGG" id="lgi:LOTGIDRAFT_159809"/>
<evidence type="ECO:0000256" key="9">
    <source>
        <dbReference type="SAM" id="MobiDB-lite"/>
    </source>
</evidence>
<dbReference type="SUPFAM" id="SSF54427">
    <property type="entry name" value="NTF2-like"/>
    <property type="match status" value="1"/>
</dbReference>
<evidence type="ECO:0000256" key="4">
    <source>
        <dbReference type="ARBA" id="ARBA00023128"/>
    </source>
</evidence>
<evidence type="ECO:0000256" key="5">
    <source>
        <dbReference type="ARBA" id="ARBA00023274"/>
    </source>
</evidence>
<protein>
    <recommendedName>
        <fullName evidence="7">Large ribosomal subunit protein mL45</fullName>
    </recommendedName>
    <alternativeName>
        <fullName evidence="8">39S ribosomal protein L45, mitochondrial</fullName>
    </alternativeName>
</protein>
<dbReference type="EMBL" id="KB201459">
    <property type="protein sequence ID" value="ESO96403.1"/>
    <property type="molecule type" value="Genomic_DNA"/>
</dbReference>
<keyword evidence="2" id="KW-0809">Transit peptide</keyword>